<evidence type="ECO:0000256" key="5">
    <source>
        <dbReference type="ARBA" id="ARBA00038359"/>
    </source>
</evidence>
<keyword evidence="9" id="KW-1185">Reference proteome</keyword>
<evidence type="ECO:0000259" key="7">
    <source>
        <dbReference type="Pfam" id="PF20684"/>
    </source>
</evidence>
<evidence type="ECO:0000256" key="4">
    <source>
        <dbReference type="ARBA" id="ARBA00023136"/>
    </source>
</evidence>
<sequence>MTTFPTVTHDQRAVLGVALTFCILAAVAVSLRLLADAIAHKMWTYSDYLIIAACVRCPETITPVSPPYSIQVFVVRLQSVSITGVFEAGIGYSHVMDIVLEHGPESITKLSQLIVPLQFLYCGNQVNSFTVTGVINLLTDVVVLALPMQPLHQLQMATYKKVVFVSIFGLGIL</sequence>
<evidence type="ECO:0000256" key="1">
    <source>
        <dbReference type="ARBA" id="ARBA00004141"/>
    </source>
</evidence>
<gene>
    <name evidence="8" type="ORF">N0V91_009687</name>
</gene>
<protein>
    <recommendedName>
        <fullName evidence="7">Rhodopsin domain-containing protein</fullName>
    </recommendedName>
</protein>
<comment type="similarity">
    <text evidence="5">Belongs to the SAT4 family.</text>
</comment>
<name>A0A9W8Z6X6_9PLEO</name>
<feature type="domain" description="Rhodopsin" evidence="7">
    <location>
        <begin position="121"/>
        <end position="172"/>
    </location>
</feature>
<evidence type="ECO:0000313" key="8">
    <source>
        <dbReference type="EMBL" id="KAJ4399076.1"/>
    </source>
</evidence>
<dbReference type="PANTHER" id="PTHR33048">
    <property type="entry name" value="PTH11-LIKE INTEGRAL MEMBRANE PROTEIN (AFU_ORTHOLOGUE AFUA_5G11245)"/>
    <property type="match status" value="1"/>
</dbReference>
<feature type="transmembrane region" description="Helical" evidence="6">
    <location>
        <begin position="12"/>
        <end position="35"/>
    </location>
</feature>
<keyword evidence="3 6" id="KW-1133">Transmembrane helix</keyword>
<dbReference type="InterPro" id="IPR052337">
    <property type="entry name" value="SAT4-like"/>
</dbReference>
<accession>A0A9W8Z6X6</accession>
<evidence type="ECO:0000313" key="9">
    <source>
        <dbReference type="Proteomes" id="UP001140510"/>
    </source>
</evidence>
<comment type="subcellular location">
    <subcellularLocation>
        <location evidence="1">Membrane</location>
        <topology evidence="1">Multi-pass membrane protein</topology>
    </subcellularLocation>
</comment>
<comment type="caution">
    <text evidence="8">The sequence shown here is derived from an EMBL/GenBank/DDBJ whole genome shotgun (WGS) entry which is preliminary data.</text>
</comment>
<dbReference type="PANTHER" id="PTHR33048:SF57">
    <property type="entry name" value="INTEGRAL MEMBRANE PROTEIN-RELATED"/>
    <property type="match status" value="1"/>
</dbReference>
<keyword evidence="2 6" id="KW-0812">Transmembrane</keyword>
<evidence type="ECO:0000256" key="3">
    <source>
        <dbReference type="ARBA" id="ARBA00022989"/>
    </source>
</evidence>
<dbReference type="OrthoDB" id="10017208at2759"/>
<organism evidence="8 9">
    <name type="scientific">Didymella pomorum</name>
    <dbReference type="NCBI Taxonomy" id="749634"/>
    <lineage>
        <taxon>Eukaryota</taxon>
        <taxon>Fungi</taxon>
        <taxon>Dikarya</taxon>
        <taxon>Ascomycota</taxon>
        <taxon>Pezizomycotina</taxon>
        <taxon>Dothideomycetes</taxon>
        <taxon>Pleosporomycetidae</taxon>
        <taxon>Pleosporales</taxon>
        <taxon>Pleosporineae</taxon>
        <taxon>Didymellaceae</taxon>
        <taxon>Didymella</taxon>
    </lineage>
</organism>
<reference evidence="8" key="1">
    <citation type="submission" date="2022-10" db="EMBL/GenBank/DDBJ databases">
        <title>Tapping the CABI collections for fungal endophytes: first genome assemblies for Collariella, Neodidymelliopsis, Ascochyta clinopodiicola, Didymella pomorum, Didymosphaeria variabile, Neocosmospora piperis and Neocucurbitaria cava.</title>
        <authorList>
            <person name="Hill R."/>
        </authorList>
    </citation>
    <scope>NUCLEOTIDE SEQUENCE</scope>
    <source>
        <strain evidence="8">IMI 355091</strain>
    </source>
</reference>
<evidence type="ECO:0000256" key="6">
    <source>
        <dbReference type="SAM" id="Phobius"/>
    </source>
</evidence>
<dbReference type="AlphaFoldDB" id="A0A9W8Z6X6"/>
<dbReference type="Proteomes" id="UP001140510">
    <property type="component" value="Unassembled WGS sequence"/>
</dbReference>
<proteinExistence type="inferred from homology"/>
<keyword evidence="4 6" id="KW-0472">Membrane</keyword>
<dbReference type="Pfam" id="PF20684">
    <property type="entry name" value="Fung_rhodopsin"/>
    <property type="match status" value="1"/>
</dbReference>
<dbReference type="GO" id="GO:0016020">
    <property type="term" value="C:membrane"/>
    <property type="evidence" value="ECO:0007669"/>
    <property type="project" value="UniProtKB-SubCell"/>
</dbReference>
<dbReference type="InterPro" id="IPR049326">
    <property type="entry name" value="Rhodopsin_dom_fungi"/>
</dbReference>
<dbReference type="EMBL" id="JAPEVA010000114">
    <property type="protein sequence ID" value="KAJ4399076.1"/>
    <property type="molecule type" value="Genomic_DNA"/>
</dbReference>
<evidence type="ECO:0000256" key="2">
    <source>
        <dbReference type="ARBA" id="ARBA00022692"/>
    </source>
</evidence>